<accession>A0ABW5M8X4</accession>
<feature type="signal peptide" evidence="1">
    <location>
        <begin position="1"/>
        <end position="20"/>
    </location>
</feature>
<protein>
    <submittedName>
        <fullName evidence="3">S41 family peptidase</fullName>
    </submittedName>
</protein>
<evidence type="ECO:0000313" key="4">
    <source>
        <dbReference type="Proteomes" id="UP001597469"/>
    </source>
</evidence>
<reference evidence="4" key="1">
    <citation type="journal article" date="2019" name="Int. J. Syst. Evol. Microbiol.">
        <title>The Global Catalogue of Microorganisms (GCM) 10K type strain sequencing project: providing services to taxonomists for standard genome sequencing and annotation.</title>
        <authorList>
            <consortium name="The Broad Institute Genomics Platform"/>
            <consortium name="The Broad Institute Genome Sequencing Center for Infectious Disease"/>
            <person name="Wu L."/>
            <person name="Ma J."/>
        </authorList>
    </citation>
    <scope>NUCLEOTIDE SEQUENCE [LARGE SCALE GENOMIC DNA]</scope>
    <source>
        <strain evidence="4">KCTC 42805</strain>
    </source>
</reference>
<sequence>MSNRQTITLFLLLTTGTLWAQTNYPSTLTDAQKIAGLSKFWSEASYNFAYFDKARINWDSAYQAYVPQVLTTKNDYDYYRTLERFCALLKDGHTNVNAPWSLLKYSTYVPFRWTIIDKKPYVSRVLKGLSDAVPVGSELITVNGQPVREYLESQVFPYISASTEHQKWNNAMFGFWSANRDTTAIIPMTFRAPNGQVITYKSRLFSQRERDGSQWLQGNGSVPPAVKLSTLTILPGDIAHVELTSFGNDKIIDEFKAMVPQLRTAKGVILDIRQNGGGNSGTGAEILKYFTEEKRLVGSRWRTREHRAAFKAWGSWQAKEPYDSVKAKKDDWYRRSYQTFKGDFWYTGDTMTFANDITEPKLLMPVVVLAGNYTASAAEDLLIMIRQLKSRQIPILGEPSMGTTGQPLPFDLPGGGTARICTKRDTYADGRDFVGIGVLPDVEIKPTVADLISGKDIVLEKAVAYLQPKSIAKSKK</sequence>
<dbReference type="SUPFAM" id="SSF52096">
    <property type="entry name" value="ClpP/crotonase"/>
    <property type="match status" value="1"/>
</dbReference>
<dbReference type="InterPro" id="IPR029045">
    <property type="entry name" value="ClpP/crotonase-like_dom_sf"/>
</dbReference>
<dbReference type="InterPro" id="IPR005151">
    <property type="entry name" value="Tail-specific_protease"/>
</dbReference>
<keyword evidence="4" id="KW-1185">Reference proteome</keyword>
<name>A0ABW5M8X4_9BACT</name>
<comment type="caution">
    <text evidence="3">The sequence shown here is derived from an EMBL/GenBank/DDBJ whole genome shotgun (WGS) entry which is preliminary data.</text>
</comment>
<evidence type="ECO:0000259" key="2">
    <source>
        <dbReference type="Pfam" id="PF03572"/>
    </source>
</evidence>
<dbReference type="Gene3D" id="3.90.226.10">
    <property type="entry name" value="2-enoyl-CoA Hydratase, Chain A, domain 1"/>
    <property type="match status" value="1"/>
</dbReference>
<dbReference type="Pfam" id="PF03572">
    <property type="entry name" value="Peptidase_S41"/>
    <property type="match status" value="1"/>
</dbReference>
<dbReference type="RefSeq" id="WP_381525739.1">
    <property type="nucleotide sequence ID" value="NZ_JBHULN010000015.1"/>
</dbReference>
<dbReference type="Proteomes" id="UP001597469">
    <property type="component" value="Unassembled WGS sequence"/>
</dbReference>
<gene>
    <name evidence="3" type="ORF">ACFSUS_21055</name>
</gene>
<organism evidence="3 4">
    <name type="scientific">Spirosoma soli</name>
    <dbReference type="NCBI Taxonomy" id="1770529"/>
    <lineage>
        <taxon>Bacteria</taxon>
        <taxon>Pseudomonadati</taxon>
        <taxon>Bacteroidota</taxon>
        <taxon>Cytophagia</taxon>
        <taxon>Cytophagales</taxon>
        <taxon>Cytophagaceae</taxon>
        <taxon>Spirosoma</taxon>
    </lineage>
</organism>
<dbReference type="Gene3D" id="3.30.750.44">
    <property type="match status" value="1"/>
</dbReference>
<feature type="domain" description="Tail specific protease" evidence="2">
    <location>
        <begin position="237"/>
        <end position="444"/>
    </location>
</feature>
<dbReference type="PANTHER" id="PTHR32060:SF30">
    <property type="entry name" value="CARBOXY-TERMINAL PROCESSING PROTEASE CTPA"/>
    <property type="match status" value="1"/>
</dbReference>
<feature type="chain" id="PRO_5045064982" evidence="1">
    <location>
        <begin position="21"/>
        <end position="476"/>
    </location>
</feature>
<proteinExistence type="predicted"/>
<evidence type="ECO:0000256" key="1">
    <source>
        <dbReference type="SAM" id="SignalP"/>
    </source>
</evidence>
<dbReference type="EMBL" id="JBHULN010000015">
    <property type="protein sequence ID" value="MFD2573144.1"/>
    <property type="molecule type" value="Genomic_DNA"/>
</dbReference>
<dbReference type="PANTHER" id="PTHR32060">
    <property type="entry name" value="TAIL-SPECIFIC PROTEASE"/>
    <property type="match status" value="1"/>
</dbReference>
<keyword evidence="1" id="KW-0732">Signal</keyword>
<evidence type="ECO:0000313" key="3">
    <source>
        <dbReference type="EMBL" id="MFD2573144.1"/>
    </source>
</evidence>